<name>A0A915KY16_ROMCU</name>
<evidence type="ECO:0000313" key="2">
    <source>
        <dbReference type="Proteomes" id="UP000887565"/>
    </source>
</evidence>
<dbReference type="Proteomes" id="UP000887565">
    <property type="component" value="Unplaced"/>
</dbReference>
<dbReference type="WBParaSite" id="nRc.2.0.1.t42381-RA">
    <property type="protein sequence ID" value="nRc.2.0.1.t42381-RA"/>
    <property type="gene ID" value="nRc.2.0.1.g42381"/>
</dbReference>
<proteinExistence type="predicted"/>
<evidence type="ECO:0000313" key="3">
    <source>
        <dbReference type="WBParaSite" id="nRc.2.0.1.t42381-RA"/>
    </source>
</evidence>
<sequence length="146" mass="16550">MRSFFFIFAILAIANGLNFVPDRPGLIPDLTKLESSEPFVWRQVDLSDQRKVWDLEHLVSLSLDDMQKANLDGAPYVNLVKIEQAIEEVVTGNNYAVVFSAEKGYPFLREPDNGRCFFTMFKSKDVDENAAPEVTKYVCVLIPGKE</sequence>
<feature type="signal peptide" evidence="1">
    <location>
        <begin position="1"/>
        <end position="16"/>
    </location>
</feature>
<dbReference type="AlphaFoldDB" id="A0A915KY16"/>
<organism evidence="2 3">
    <name type="scientific">Romanomermis culicivorax</name>
    <name type="common">Nematode worm</name>
    <dbReference type="NCBI Taxonomy" id="13658"/>
    <lineage>
        <taxon>Eukaryota</taxon>
        <taxon>Metazoa</taxon>
        <taxon>Ecdysozoa</taxon>
        <taxon>Nematoda</taxon>
        <taxon>Enoplea</taxon>
        <taxon>Dorylaimia</taxon>
        <taxon>Mermithida</taxon>
        <taxon>Mermithoidea</taxon>
        <taxon>Mermithidae</taxon>
        <taxon>Romanomermis</taxon>
    </lineage>
</organism>
<evidence type="ECO:0000256" key="1">
    <source>
        <dbReference type="SAM" id="SignalP"/>
    </source>
</evidence>
<keyword evidence="2" id="KW-1185">Reference proteome</keyword>
<accession>A0A915KY16</accession>
<feature type="chain" id="PRO_5037173492" evidence="1">
    <location>
        <begin position="17"/>
        <end position="146"/>
    </location>
</feature>
<protein>
    <submittedName>
        <fullName evidence="3">Uncharacterized protein</fullName>
    </submittedName>
</protein>
<keyword evidence="1" id="KW-0732">Signal</keyword>
<reference evidence="3" key="1">
    <citation type="submission" date="2022-11" db="UniProtKB">
        <authorList>
            <consortium name="WormBaseParasite"/>
        </authorList>
    </citation>
    <scope>IDENTIFICATION</scope>
</reference>